<feature type="transmembrane region" description="Helical" evidence="1">
    <location>
        <begin position="250"/>
        <end position="270"/>
    </location>
</feature>
<dbReference type="PANTHER" id="PTHR36927">
    <property type="entry name" value="BLR4337 PROTEIN"/>
    <property type="match status" value="1"/>
</dbReference>
<keyword evidence="1" id="KW-0472">Membrane</keyword>
<feature type="transmembrane region" description="Helical" evidence="1">
    <location>
        <begin position="92"/>
        <end position="110"/>
    </location>
</feature>
<feature type="transmembrane region" description="Helical" evidence="1">
    <location>
        <begin position="220"/>
        <end position="238"/>
    </location>
</feature>
<dbReference type="PANTHER" id="PTHR36927:SF3">
    <property type="entry name" value="GLUCANS BIOSYNTHESIS PROTEIN C"/>
    <property type="match status" value="1"/>
</dbReference>
<proteinExistence type="predicted"/>
<feature type="transmembrane region" description="Helical" evidence="1">
    <location>
        <begin position="346"/>
        <end position="367"/>
    </location>
</feature>
<sequence>MHTPTSTPRLLFLDWLRIIAFFILVLYHVGMYYVSWDWHVKSDFASPGLEPFMLLSSPWRLGLLFLVGGAAAAMSLRRLGGRAFLRRRSLRLLLPLLFGMLVVVPPQSYFEVVEDLGFGGGYLRFMALYVQGYQDFCDGDGCLFLPTWNHLWFAPYLWAYGAVLVLLAAGGARLSHWANAAAAQLHGWKLIVLPAACLALARVSLLREFGETHMFVNDPFNHATYLFLFLLGALFAHAPHSWTRFVALRWHALALALTGWAAIVIWRALWKAEVPGIDFEAMFAPMATVYATTAWSAIAAACGFGARHLERDGPARRYLVEAVFPVYIVHQTLIVALAHWLKPARLAPGIEGVLLTVLTLTLSFAIFEAVRRIKLLRPLFGLPFGRKTRPGTKLETKMELKVEMSAKANAETGP</sequence>
<accession>A0ABV7PLG2</accession>
<gene>
    <name evidence="3" type="ORF">ACFOPH_10825</name>
</gene>
<comment type="caution">
    <text evidence="3">The sequence shown here is derived from an EMBL/GenBank/DDBJ whole genome shotgun (WGS) entry which is preliminary data.</text>
</comment>
<keyword evidence="3" id="KW-0808">Transferase</keyword>
<feature type="transmembrane region" description="Helical" evidence="1">
    <location>
        <begin position="59"/>
        <end position="80"/>
    </location>
</feature>
<dbReference type="RefSeq" id="WP_379735209.1">
    <property type="nucleotide sequence ID" value="NZ_JBHRVV010000001.1"/>
</dbReference>
<name>A0ABV7PLG2_9BURK</name>
<keyword evidence="4" id="KW-1185">Reference proteome</keyword>
<reference evidence="4" key="1">
    <citation type="journal article" date="2019" name="Int. J. Syst. Evol. Microbiol.">
        <title>The Global Catalogue of Microorganisms (GCM) 10K type strain sequencing project: providing services to taxonomists for standard genome sequencing and annotation.</title>
        <authorList>
            <consortium name="The Broad Institute Genomics Platform"/>
            <consortium name="The Broad Institute Genome Sequencing Center for Infectious Disease"/>
            <person name="Wu L."/>
            <person name="Ma J."/>
        </authorList>
    </citation>
    <scope>NUCLEOTIDE SEQUENCE [LARGE SCALE GENOMIC DNA]</scope>
    <source>
        <strain evidence="4">CCM 7480</strain>
    </source>
</reference>
<feature type="transmembrane region" description="Helical" evidence="1">
    <location>
        <begin position="282"/>
        <end position="306"/>
    </location>
</feature>
<dbReference type="Proteomes" id="UP001595665">
    <property type="component" value="Unassembled WGS sequence"/>
</dbReference>
<organism evidence="3 4">
    <name type="scientific">Massilia haematophila</name>
    <dbReference type="NCBI Taxonomy" id="457923"/>
    <lineage>
        <taxon>Bacteria</taxon>
        <taxon>Pseudomonadati</taxon>
        <taxon>Pseudomonadota</taxon>
        <taxon>Betaproteobacteria</taxon>
        <taxon>Burkholderiales</taxon>
        <taxon>Oxalobacteraceae</taxon>
        <taxon>Telluria group</taxon>
        <taxon>Massilia</taxon>
    </lineage>
</organism>
<dbReference type="GO" id="GO:0016746">
    <property type="term" value="F:acyltransferase activity"/>
    <property type="evidence" value="ECO:0007669"/>
    <property type="project" value="UniProtKB-KW"/>
</dbReference>
<dbReference type="InterPro" id="IPR002656">
    <property type="entry name" value="Acyl_transf_3_dom"/>
</dbReference>
<evidence type="ECO:0000313" key="4">
    <source>
        <dbReference type="Proteomes" id="UP001595665"/>
    </source>
</evidence>
<dbReference type="InterPro" id="IPR050623">
    <property type="entry name" value="Glucan_succinyl_AcylTrfase"/>
</dbReference>
<evidence type="ECO:0000256" key="1">
    <source>
        <dbReference type="SAM" id="Phobius"/>
    </source>
</evidence>
<evidence type="ECO:0000259" key="2">
    <source>
        <dbReference type="Pfam" id="PF01757"/>
    </source>
</evidence>
<keyword evidence="1" id="KW-1133">Transmembrane helix</keyword>
<keyword evidence="1" id="KW-0812">Transmembrane</keyword>
<feature type="transmembrane region" description="Helical" evidence="1">
    <location>
        <begin position="187"/>
        <end position="205"/>
    </location>
</feature>
<evidence type="ECO:0000313" key="3">
    <source>
        <dbReference type="EMBL" id="MFC3458732.1"/>
    </source>
</evidence>
<dbReference type="EMBL" id="JBHRVV010000001">
    <property type="protein sequence ID" value="MFC3458732.1"/>
    <property type="molecule type" value="Genomic_DNA"/>
</dbReference>
<feature type="transmembrane region" description="Helical" evidence="1">
    <location>
        <begin position="12"/>
        <end position="34"/>
    </location>
</feature>
<feature type="transmembrane region" description="Helical" evidence="1">
    <location>
        <begin position="318"/>
        <end position="340"/>
    </location>
</feature>
<dbReference type="Pfam" id="PF01757">
    <property type="entry name" value="Acyl_transf_3"/>
    <property type="match status" value="1"/>
</dbReference>
<feature type="transmembrane region" description="Helical" evidence="1">
    <location>
        <begin position="153"/>
        <end position="175"/>
    </location>
</feature>
<keyword evidence="3" id="KW-0012">Acyltransferase</keyword>
<protein>
    <submittedName>
        <fullName evidence="3">Acyltransferase family protein</fullName>
    </submittedName>
</protein>
<feature type="domain" description="Acyltransferase 3" evidence="2">
    <location>
        <begin position="11"/>
        <end position="367"/>
    </location>
</feature>